<evidence type="ECO:0000256" key="3">
    <source>
        <dbReference type="ARBA" id="ARBA00022692"/>
    </source>
</evidence>
<keyword evidence="7" id="KW-0328">Glycosyltransferase</keyword>
<feature type="transmembrane region" description="Helical" evidence="6">
    <location>
        <begin position="127"/>
        <end position="146"/>
    </location>
</feature>
<dbReference type="Gene3D" id="1.10.357.140">
    <property type="entry name" value="UbiA prenyltransferase"/>
    <property type="match status" value="1"/>
</dbReference>
<dbReference type="InterPro" id="IPR000537">
    <property type="entry name" value="UbiA_prenyltransferase"/>
</dbReference>
<feature type="transmembrane region" description="Helical" evidence="6">
    <location>
        <begin position="152"/>
        <end position="171"/>
    </location>
</feature>
<comment type="caution">
    <text evidence="7">The sequence shown here is derived from an EMBL/GenBank/DDBJ whole genome shotgun (WGS) entry which is preliminary data.</text>
</comment>
<feature type="transmembrane region" description="Helical" evidence="6">
    <location>
        <begin position="240"/>
        <end position="259"/>
    </location>
</feature>
<evidence type="ECO:0000256" key="6">
    <source>
        <dbReference type="SAM" id="Phobius"/>
    </source>
</evidence>
<dbReference type="GO" id="GO:0016765">
    <property type="term" value="F:transferase activity, transferring alkyl or aryl (other than methyl) groups"/>
    <property type="evidence" value="ECO:0007669"/>
    <property type="project" value="InterPro"/>
</dbReference>
<dbReference type="AlphaFoldDB" id="A0A927C433"/>
<proteinExistence type="predicted"/>
<protein>
    <submittedName>
        <fullName evidence="7">Decaprenyl-phosphate phosphoribosyltransferase</fullName>
        <ecNumber evidence="7">2.4.2.45</ecNumber>
    </submittedName>
</protein>
<keyword evidence="4 6" id="KW-1133">Transmembrane helix</keyword>
<gene>
    <name evidence="7" type="ORF">IB286_10255</name>
</gene>
<dbReference type="RefSeq" id="WP_190765185.1">
    <property type="nucleotide sequence ID" value="NZ_JACXLD010000005.1"/>
</dbReference>
<evidence type="ECO:0000256" key="2">
    <source>
        <dbReference type="ARBA" id="ARBA00022475"/>
    </source>
</evidence>
<evidence type="ECO:0000256" key="1">
    <source>
        <dbReference type="ARBA" id="ARBA00004141"/>
    </source>
</evidence>
<dbReference type="EC" id="2.4.2.45" evidence="7"/>
<keyword evidence="7" id="KW-0808">Transferase</keyword>
<organism evidence="7 8">
    <name type="scientific">Spongiibacter pelagi</name>
    <dbReference type="NCBI Taxonomy" id="2760804"/>
    <lineage>
        <taxon>Bacteria</taxon>
        <taxon>Pseudomonadati</taxon>
        <taxon>Pseudomonadota</taxon>
        <taxon>Gammaproteobacteria</taxon>
        <taxon>Cellvibrionales</taxon>
        <taxon>Spongiibacteraceae</taxon>
        <taxon>Spongiibacter</taxon>
    </lineage>
</organism>
<dbReference type="GO" id="GO:0005886">
    <property type="term" value="C:plasma membrane"/>
    <property type="evidence" value="ECO:0007669"/>
    <property type="project" value="TreeGrafter"/>
</dbReference>
<reference evidence="7" key="1">
    <citation type="submission" date="2020-09" db="EMBL/GenBank/DDBJ databases">
        <authorList>
            <person name="Yoon J.-W."/>
        </authorList>
    </citation>
    <scope>NUCLEOTIDE SEQUENCE</scope>
    <source>
        <strain evidence="7">KMU-158</strain>
    </source>
</reference>
<evidence type="ECO:0000256" key="4">
    <source>
        <dbReference type="ARBA" id="ARBA00022989"/>
    </source>
</evidence>
<keyword evidence="2" id="KW-1003">Cell membrane</keyword>
<keyword evidence="5 6" id="KW-0472">Membrane</keyword>
<name>A0A927C433_9GAMM</name>
<evidence type="ECO:0000313" key="7">
    <source>
        <dbReference type="EMBL" id="MBD2859386.1"/>
    </source>
</evidence>
<sequence>MKNLVRLMRPHQYIKNGFVLIGPLFSPQWDAASWGEAAFVFLAFCAMASAVYVLNDLVDIEADRQHPSKRSRPLPSGAISIFEARLLLFVLVAISIVLSLVVNIWILLFSSSYFVLNVFYSWRLKHVVILDVFVISAGFMLRILAGTVGLDIMPSSWLLLCGFMLTLFLGFSKRRAELLLVHNLSSLNSDQRAEKALTRKVLDDYSPIMLEQFIGVTAGCTILSYGLYTVSPQTVALHGTGNLVYTLPFVAYGIFRYLFLLHQKARGSDTAKDLLSDKHLLLTCAAWLVCTVMVLS</sequence>
<feature type="transmembrane region" description="Helical" evidence="6">
    <location>
        <begin position="208"/>
        <end position="228"/>
    </location>
</feature>
<evidence type="ECO:0000256" key="5">
    <source>
        <dbReference type="ARBA" id="ARBA00023136"/>
    </source>
</evidence>
<dbReference type="InterPro" id="IPR044878">
    <property type="entry name" value="UbiA_sf"/>
</dbReference>
<dbReference type="CDD" id="cd13963">
    <property type="entry name" value="PT_UbiA_2"/>
    <property type="match status" value="1"/>
</dbReference>
<dbReference type="PANTHER" id="PTHR11048:SF5">
    <property type="entry name" value="DECAPRENYL-PHOSPHATE PHOSPHORIBOSYLTRANSFERASE"/>
    <property type="match status" value="1"/>
</dbReference>
<feature type="transmembrane region" description="Helical" evidence="6">
    <location>
        <begin position="76"/>
        <end position="98"/>
    </location>
</feature>
<dbReference type="GO" id="GO:0016757">
    <property type="term" value="F:glycosyltransferase activity"/>
    <property type="evidence" value="ECO:0007669"/>
    <property type="project" value="UniProtKB-KW"/>
</dbReference>
<comment type="subcellular location">
    <subcellularLocation>
        <location evidence="1">Membrane</location>
        <topology evidence="1">Multi-pass membrane protein</topology>
    </subcellularLocation>
</comment>
<dbReference type="EMBL" id="JACXLD010000005">
    <property type="protein sequence ID" value="MBD2859386.1"/>
    <property type="molecule type" value="Genomic_DNA"/>
</dbReference>
<dbReference type="InterPro" id="IPR039653">
    <property type="entry name" value="Prenyltransferase"/>
</dbReference>
<dbReference type="NCBIfam" id="NF008977">
    <property type="entry name" value="PRK12324.1-2"/>
    <property type="match status" value="1"/>
</dbReference>
<keyword evidence="3 6" id="KW-0812">Transmembrane</keyword>
<dbReference type="PANTHER" id="PTHR11048">
    <property type="entry name" value="PRENYLTRANSFERASES"/>
    <property type="match status" value="1"/>
</dbReference>
<keyword evidence="8" id="KW-1185">Reference proteome</keyword>
<dbReference type="Proteomes" id="UP000610558">
    <property type="component" value="Unassembled WGS sequence"/>
</dbReference>
<accession>A0A927C433</accession>
<dbReference type="Pfam" id="PF01040">
    <property type="entry name" value="UbiA"/>
    <property type="match status" value="1"/>
</dbReference>
<feature type="transmembrane region" description="Helical" evidence="6">
    <location>
        <begin position="37"/>
        <end position="55"/>
    </location>
</feature>
<evidence type="ECO:0000313" key="8">
    <source>
        <dbReference type="Proteomes" id="UP000610558"/>
    </source>
</evidence>
<dbReference type="GO" id="GO:0009247">
    <property type="term" value="P:glycolipid biosynthetic process"/>
    <property type="evidence" value="ECO:0007669"/>
    <property type="project" value="TreeGrafter"/>
</dbReference>